<dbReference type="Proteomes" id="UP000587880">
    <property type="component" value="Unassembled WGS sequence"/>
</dbReference>
<reference evidence="4 5" key="1">
    <citation type="submission" date="2020-04" db="EMBL/GenBank/DDBJ databases">
        <authorList>
            <person name="Hitch T.C.A."/>
            <person name="Wylensek D."/>
            <person name="Clavel T."/>
        </authorList>
    </citation>
    <scope>NUCLEOTIDE SEQUENCE [LARGE SCALE GENOMIC DNA]</scope>
    <source>
        <strain evidence="4 5">WB01_NA02</strain>
    </source>
</reference>
<evidence type="ECO:0000259" key="3">
    <source>
        <dbReference type="Pfam" id="PF10145"/>
    </source>
</evidence>
<comment type="caution">
    <text evidence="4">The sequence shown here is derived from an EMBL/GenBank/DDBJ whole genome shotgun (WGS) entry which is preliminary data.</text>
</comment>
<feature type="transmembrane region" description="Helical" evidence="2">
    <location>
        <begin position="618"/>
        <end position="639"/>
    </location>
</feature>
<accession>A0A7X9SR80</accession>
<sequence>MADRIKGITIEIDGQTTGLKKALGDVTSQSISVQKELTDVNRLLKFDPGNTAALAQKQELLGKQVEITSQKLKALKDAQSQVDAQFSKGEIGEQQYRAFQREIEFTEASLNKFKNSYKDAMNPPTSGDLAKPVKDLEQEVEKSKGVFDNMGEYIKRGIGLAIGGDIWDKAKEGFGELVTFGGDWQKSLNTLQAQTGATSEEMAKFNEQIEAVYNNNFGSSVEDVAESFSEVRQYMQGTGEDLQGVTQNAIAFRDTFGVEVPESMRSVQALMKQFGITSEEAFNLLAQGQQQGLNFSDELFDSINEYGVQFDKLGLSATDMFNIFKSGADAGAFNLDKVGDAVKELSIRVIDGSTTTQDGFNKLGLNADEMAQKFGAGGDSAKQAFYQVIQGLKDMDDPVAQSTAGVDLFGTQWEDLGPQVVTSLGSVQGAFDQTKDSMQQINEVKYNTPIEALDGLGRQIKTSVLLPVSQELVPTLNDAAKQLSETFSSSDLKSGIESLSQGLGELIKAIADIAANVLPSLLTGLGWIMDNSSVIATGIIAIGTAMEVFKVASLIDGLISGFKKAQLATEGLTLAQYALNTAQKANIIGIIVSAIAGLVAAIIYLWNTNDGFRNAIIGAWEAIANFFTVTIPAAFQTVIDFITNNWAQLLLLIVNPFAGAFALLYNNCDSFKTFVDTFIQDVINFFQTGWNSIVTFFTESVPAWLNSMQQWFLQLPNSIAYGLGEAIGSIVKWGTDTYNYLTTNVPIWISSIGQWFSALPGNIWTWLVNTITNIQTWGSNMLTEATTAATNTYNAVIDWFTQLPGGIETWLTNCVTNMTTWGTNMLTEAETGMGKVYDGIVDTFTNLPSKMLEIGGNIVAGLKQGIQDAWGNFKGWVGGLVDDFKAGFTSKDGLDIHSPSRVMRAIGNYAGQGFQLGLGDTVNSISRQANALAQAAIPNVNAGSFDMGVNYSPIGGGNSIPTGSNLDALLAKMDSMTQAILSMQILMDGKQVGKLVTPSVSNQLAFNNGRKGW</sequence>
<dbReference type="EMBL" id="JABAGD010000031">
    <property type="protein sequence ID" value="NMF06253.1"/>
    <property type="molecule type" value="Genomic_DNA"/>
</dbReference>
<evidence type="ECO:0000313" key="5">
    <source>
        <dbReference type="Proteomes" id="UP000587880"/>
    </source>
</evidence>
<evidence type="ECO:0000256" key="1">
    <source>
        <dbReference type="ARBA" id="ARBA00022612"/>
    </source>
</evidence>
<dbReference type="SUPFAM" id="SSF48371">
    <property type="entry name" value="ARM repeat"/>
    <property type="match status" value="1"/>
</dbReference>
<proteinExistence type="predicted"/>
<dbReference type="InterPro" id="IPR016024">
    <property type="entry name" value="ARM-type_fold"/>
</dbReference>
<evidence type="ECO:0000313" key="4">
    <source>
        <dbReference type="EMBL" id="NMF06253.1"/>
    </source>
</evidence>
<gene>
    <name evidence="4" type="ORF">HF849_16160</name>
</gene>
<evidence type="ECO:0000256" key="2">
    <source>
        <dbReference type="SAM" id="Phobius"/>
    </source>
</evidence>
<dbReference type="Pfam" id="PF10145">
    <property type="entry name" value="PhageMin_Tail"/>
    <property type="match status" value="1"/>
</dbReference>
<feature type="transmembrane region" description="Helical" evidence="2">
    <location>
        <begin position="645"/>
        <end position="665"/>
    </location>
</feature>
<keyword evidence="2" id="KW-0812">Transmembrane</keyword>
<protein>
    <submittedName>
        <fullName evidence="4">Phage tail tape measure protein</fullName>
    </submittedName>
</protein>
<name>A0A7X9SR80_CLOBE</name>
<dbReference type="RefSeq" id="WP_168982468.1">
    <property type="nucleotide sequence ID" value="NZ_JABAGD010000031.1"/>
</dbReference>
<keyword evidence="2" id="KW-1133">Transmembrane helix</keyword>
<keyword evidence="1" id="KW-1188">Viral release from host cell</keyword>
<dbReference type="InterPro" id="IPR010090">
    <property type="entry name" value="Phage_tape_meas"/>
</dbReference>
<keyword evidence="2" id="KW-0472">Membrane</keyword>
<dbReference type="PANTHER" id="PTHR37813:SF1">
    <property type="entry name" value="FELS-2 PROPHAGE PROTEIN"/>
    <property type="match status" value="1"/>
</dbReference>
<organism evidence="4 5">
    <name type="scientific">Clostridium beijerinckii</name>
    <name type="common">Clostridium MP</name>
    <dbReference type="NCBI Taxonomy" id="1520"/>
    <lineage>
        <taxon>Bacteria</taxon>
        <taxon>Bacillati</taxon>
        <taxon>Bacillota</taxon>
        <taxon>Clostridia</taxon>
        <taxon>Eubacteriales</taxon>
        <taxon>Clostridiaceae</taxon>
        <taxon>Clostridium</taxon>
    </lineage>
</organism>
<dbReference type="AlphaFoldDB" id="A0A7X9SR80"/>
<feature type="transmembrane region" description="Helical" evidence="2">
    <location>
        <begin position="587"/>
        <end position="606"/>
    </location>
</feature>
<feature type="domain" description="Phage tail tape measure protein" evidence="3">
    <location>
        <begin position="216"/>
        <end position="410"/>
    </location>
</feature>
<dbReference type="PANTHER" id="PTHR37813">
    <property type="entry name" value="FELS-2 PROPHAGE PROTEIN"/>
    <property type="match status" value="1"/>
</dbReference>